<dbReference type="PANTHER" id="PTHR11556:SF1">
    <property type="entry name" value="FRUCTOSE-BISPHOSPHATASE"/>
    <property type="match status" value="1"/>
</dbReference>
<dbReference type="InterPro" id="IPR000146">
    <property type="entry name" value="FBPase_class-1"/>
</dbReference>
<dbReference type="InterPro" id="IPR020548">
    <property type="entry name" value="Fructose_bisphosphatase_AS"/>
</dbReference>
<dbReference type="GO" id="GO:0046872">
    <property type="term" value="F:metal ion binding"/>
    <property type="evidence" value="ECO:0007669"/>
    <property type="project" value="UniProtKB-KW"/>
</dbReference>
<sequence length="550" mass="58498">AMAPLTYQTQNQVPPAIGSQQWTLVVGAATVVSGLLCAGWVFAANPTAFYAPVAQLPATGTLVGTVLQGSLGNAARRQNVPVYATQGNAIPERLLQAEPTPASGSSLAVGVGAAMLLIASMVVNYLKPVSRQPSALSAPLKAVLVPAVERVVRLTTGMADARTSVAIMAVASEKKKAVGIKSPVFNETCDQTGITLTRFMLEVARANPDLQELESVFASIQTACKTIAKLVKRSAIDGMTGLQAGGGAVNVQGEEQKKLDVITNDVLKRALRFTGRMGVIASEEEDVPVEVDNTMDESYGTDVLLEESGGRYISVFDPLDGSSNVDAGIPVGTIFGIFSEDDDCKLSDDFFDGKQNMNDAMKGCLRSTLKPGTSLVAAGYALYSSATHFVFTLGAGVNGFTLDESIGEFILTHPDIKIPPRGKIYSINEANRNNWDPPMQEYIESLATGTNRGKKAYTSRYIGSMVGDVHRTLLYGGVFGYPADTKNLNGKLRLLYEAAPMSFLIEQAGGKSTTGLVRIMDIPPNDVHQRVPLVMGGSDEIDELVELYET</sequence>
<dbReference type="PIRSF" id="PIRSF000904">
    <property type="entry name" value="FBPtase_SBPase"/>
    <property type="match status" value="1"/>
</dbReference>
<dbReference type="InterPro" id="IPR033391">
    <property type="entry name" value="FBPase_N"/>
</dbReference>
<dbReference type="GO" id="GO:0006000">
    <property type="term" value="P:fructose metabolic process"/>
    <property type="evidence" value="ECO:0007669"/>
    <property type="project" value="TreeGrafter"/>
</dbReference>
<dbReference type="CDD" id="cd00354">
    <property type="entry name" value="FBPase"/>
    <property type="match status" value="1"/>
</dbReference>
<dbReference type="Pfam" id="PF00316">
    <property type="entry name" value="FBPase"/>
    <property type="match status" value="1"/>
</dbReference>
<dbReference type="AlphaFoldDB" id="A0A0S3IVM0"/>
<keyword evidence="13" id="KW-1133">Transmembrane helix</keyword>
<dbReference type="GO" id="GO:0030388">
    <property type="term" value="P:fructose 1,6-bisphosphate metabolic process"/>
    <property type="evidence" value="ECO:0007669"/>
    <property type="project" value="TreeGrafter"/>
</dbReference>
<dbReference type="EMBL" id="KT350563">
    <property type="protein sequence ID" value="ALR69614.1"/>
    <property type="molecule type" value="mRNA"/>
</dbReference>
<name>A0A0S3IVM0_9EUGL</name>
<dbReference type="PRINTS" id="PR00115">
    <property type="entry name" value="F16BPHPHTASE"/>
</dbReference>
<evidence type="ECO:0000256" key="5">
    <source>
        <dbReference type="ARBA" id="ARBA00013093"/>
    </source>
</evidence>
<dbReference type="InterPro" id="IPR028343">
    <property type="entry name" value="FBPtase"/>
</dbReference>
<dbReference type="GO" id="GO:0005829">
    <property type="term" value="C:cytosol"/>
    <property type="evidence" value="ECO:0007669"/>
    <property type="project" value="TreeGrafter"/>
</dbReference>
<evidence type="ECO:0000256" key="2">
    <source>
        <dbReference type="ARBA" id="ARBA00001946"/>
    </source>
</evidence>
<keyword evidence="9 12" id="KW-0119">Carbohydrate metabolism</keyword>
<organism evidence="16">
    <name type="scientific">Euglenaformis proxima</name>
    <dbReference type="NCBI Taxonomy" id="299110"/>
    <lineage>
        <taxon>Eukaryota</taxon>
        <taxon>Discoba</taxon>
        <taxon>Euglenozoa</taxon>
        <taxon>Euglenida</taxon>
        <taxon>Spirocuta</taxon>
        <taxon>Euglenophyceae</taxon>
        <taxon>Euglenales</taxon>
        <taxon>Euglenaceae</taxon>
        <taxon>Euglenaformis</taxon>
    </lineage>
</organism>
<evidence type="ECO:0000256" key="7">
    <source>
        <dbReference type="ARBA" id="ARBA00022801"/>
    </source>
</evidence>
<dbReference type="EC" id="3.1.3.11" evidence="5"/>
<protein>
    <recommendedName>
        <fullName evidence="5">fructose-bisphosphatase</fullName>
        <ecNumber evidence="5">3.1.3.11</ecNumber>
    </recommendedName>
    <alternativeName>
        <fullName evidence="11">D-fructose-1,6-bisphosphate 1-phosphohydrolase</fullName>
    </alternativeName>
</protein>
<dbReference type="FunFam" id="3.40.190.80:FF:000001">
    <property type="entry name" value="Fructose-1,6-bisphosphatase class 1"/>
    <property type="match status" value="1"/>
</dbReference>
<evidence type="ECO:0000259" key="14">
    <source>
        <dbReference type="Pfam" id="PF00316"/>
    </source>
</evidence>
<keyword evidence="13" id="KW-0812">Transmembrane</keyword>
<comment type="catalytic activity">
    <reaction evidence="1">
        <text>beta-D-fructose 1,6-bisphosphate + H2O = beta-D-fructose 6-phosphate + phosphate</text>
        <dbReference type="Rhea" id="RHEA:11064"/>
        <dbReference type="ChEBI" id="CHEBI:15377"/>
        <dbReference type="ChEBI" id="CHEBI:32966"/>
        <dbReference type="ChEBI" id="CHEBI:43474"/>
        <dbReference type="ChEBI" id="CHEBI:57634"/>
        <dbReference type="EC" id="3.1.3.11"/>
    </reaction>
</comment>
<comment type="similarity">
    <text evidence="3 12">Belongs to the FBPase class 1 family.</text>
</comment>
<evidence type="ECO:0000256" key="13">
    <source>
        <dbReference type="SAM" id="Phobius"/>
    </source>
</evidence>
<feature type="transmembrane region" description="Helical" evidence="13">
    <location>
        <begin position="107"/>
        <end position="126"/>
    </location>
</feature>
<evidence type="ECO:0000256" key="8">
    <source>
        <dbReference type="ARBA" id="ARBA00022842"/>
    </source>
</evidence>
<evidence type="ECO:0000256" key="11">
    <source>
        <dbReference type="ARBA" id="ARBA00032973"/>
    </source>
</evidence>
<keyword evidence="6" id="KW-0479">Metal-binding</keyword>
<dbReference type="GO" id="GO:0005986">
    <property type="term" value="P:sucrose biosynthetic process"/>
    <property type="evidence" value="ECO:0007669"/>
    <property type="project" value="TreeGrafter"/>
</dbReference>
<dbReference type="Gene3D" id="3.30.540.10">
    <property type="entry name" value="Fructose-1,6-Bisphosphatase, subunit A, domain 1"/>
    <property type="match status" value="1"/>
</dbReference>
<proteinExistence type="evidence at transcript level"/>
<dbReference type="PIRSF" id="PIRSF500210">
    <property type="entry name" value="FBPtase"/>
    <property type="match status" value="1"/>
</dbReference>
<keyword evidence="8" id="KW-0460">Magnesium</keyword>
<dbReference type="SUPFAM" id="SSF56655">
    <property type="entry name" value="Carbohydrate phosphatase"/>
    <property type="match status" value="1"/>
</dbReference>
<evidence type="ECO:0000256" key="6">
    <source>
        <dbReference type="ARBA" id="ARBA00022723"/>
    </source>
</evidence>
<feature type="non-terminal residue" evidence="16">
    <location>
        <position position="550"/>
    </location>
</feature>
<evidence type="ECO:0000256" key="1">
    <source>
        <dbReference type="ARBA" id="ARBA00001273"/>
    </source>
</evidence>
<dbReference type="PANTHER" id="PTHR11556">
    <property type="entry name" value="FRUCTOSE-1,6-BISPHOSPHATASE-RELATED"/>
    <property type="match status" value="1"/>
</dbReference>
<accession>A0A0S3IVM0</accession>
<evidence type="ECO:0000256" key="10">
    <source>
        <dbReference type="ARBA" id="ARBA00024331"/>
    </source>
</evidence>
<feature type="domain" description="Fructose-1-6-bisphosphatase class I N-terminal" evidence="14">
    <location>
        <begin position="194"/>
        <end position="414"/>
    </location>
</feature>
<keyword evidence="13" id="KW-0472">Membrane</keyword>
<dbReference type="GO" id="GO:0042132">
    <property type="term" value="F:fructose 1,6-bisphosphate 1-phosphatase activity"/>
    <property type="evidence" value="ECO:0007669"/>
    <property type="project" value="UniProtKB-EC"/>
</dbReference>
<evidence type="ECO:0000256" key="12">
    <source>
        <dbReference type="RuleBase" id="RU000508"/>
    </source>
</evidence>
<reference evidence="16" key="1">
    <citation type="journal article" date="2015" name="J. Eukaryot. Microbiol.">
        <title>Evolutionary History of the Enzymes Involved in the Calvin-Benson Cycle in Euglenids.</title>
        <authorList>
            <person name="Markunas C.M."/>
            <person name="Triemer R.E."/>
        </authorList>
    </citation>
    <scope>NUCLEOTIDE SEQUENCE</scope>
</reference>
<comment type="subunit">
    <text evidence="4">Homotetramer.</text>
</comment>
<feature type="non-terminal residue" evidence="16">
    <location>
        <position position="1"/>
    </location>
</feature>
<dbReference type="PROSITE" id="PS00124">
    <property type="entry name" value="FBPASE"/>
    <property type="match status" value="1"/>
</dbReference>
<feature type="domain" description="Fructose-1-6-bisphosphatase class 1 C-terminal" evidence="15">
    <location>
        <begin position="418"/>
        <end position="548"/>
    </location>
</feature>
<evidence type="ECO:0000256" key="3">
    <source>
        <dbReference type="ARBA" id="ARBA00010941"/>
    </source>
</evidence>
<comment type="cofactor">
    <cofactor evidence="2">
        <name>Mg(2+)</name>
        <dbReference type="ChEBI" id="CHEBI:18420"/>
    </cofactor>
</comment>
<dbReference type="Gene3D" id="3.40.190.80">
    <property type="match status" value="1"/>
</dbReference>
<dbReference type="Pfam" id="PF18913">
    <property type="entry name" value="FBPase_C"/>
    <property type="match status" value="1"/>
</dbReference>
<evidence type="ECO:0000256" key="4">
    <source>
        <dbReference type="ARBA" id="ARBA00011881"/>
    </source>
</evidence>
<dbReference type="GO" id="GO:0006094">
    <property type="term" value="P:gluconeogenesis"/>
    <property type="evidence" value="ECO:0007669"/>
    <property type="project" value="TreeGrafter"/>
</dbReference>
<keyword evidence="7 12" id="KW-0378">Hydrolase</keyword>
<evidence type="ECO:0000256" key="9">
    <source>
        <dbReference type="ARBA" id="ARBA00023277"/>
    </source>
</evidence>
<evidence type="ECO:0000259" key="15">
    <source>
        <dbReference type="Pfam" id="PF18913"/>
    </source>
</evidence>
<evidence type="ECO:0000313" key="16">
    <source>
        <dbReference type="EMBL" id="ALR69614.1"/>
    </source>
</evidence>
<comment type="pathway">
    <text evidence="10">Carbohydrate biosynthesis.</text>
</comment>
<dbReference type="GO" id="GO:0006002">
    <property type="term" value="P:fructose 6-phosphate metabolic process"/>
    <property type="evidence" value="ECO:0007669"/>
    <property type="project" value="TreeGrafter"/>
</dbReference>
<dbReference type="InterPro" id="IPR044015">
    <property type="entry name" value="FBPase_C_dom"/>
</dbReference>
<feature type="transmembrane region" description="Helical" evidence="13">
    <location>
        <begin position="22"/>
        <end position="43"/>
    </location>
</feature>
<dbReference type="HAMAP" id="MF_01855">
    <property type="entry name" value="FBPase_class1"/>
    <property type="match status" value="1"/>
</dbReference>